<evidence type="ECO:0000313" key="1">
    <source>
        <dbReference type="EMBL" id="EOY09833.1"/>
    </source>
</evidence>
<dbReference type="HOGENOM" id="CLU_011226_21_0_1"/>
<organism evidence="1 2">
    <name type="scientific">Theobroma cacao</name>
    <name type="common">Cacao</name>
    <name type="synonym">Cocoa</name>
    <dbReference type="NCBI Taxonomy" id="3641"/>
    <lineage>
        <taxon>Eukaryota</taxon>
        <taxon>Viridiplantae</taxon>
        <taxon>Streptophyta</taxon>
        <taxon>Embryophyta</taxon>
        <taxon>Tracheophyta</taxon>
        <taxon>Spermatophyta</taxon>
        <taxon>Magnoliopsida</taxon>
        <taxon>eudicotyledons</taxon>
        <taxon>Gunneridae</taxon>
        <taxon>Pentapetalae</taxon>
        <taxon>rosids</taxon>
        <taxon>malvids</taxon>
        <taxon>Malvales</taxon>
        <taxon>Malvaceae</taxon>
        <taxon>Byttnerioideae</taxon>
        <taxon>Theobroma</taxon>
    </lineage>
</organism>
<dbReference type="Gramene" id="EOY09833">
    <property type="protein sequence ID" value="EOY09833"/>
    <property type="gene ID" value="TCM_025209"/>
</dbReference>
<name>A0A061EYU6_THECC</name>
<accession>A0A061EYU6</accession>
<dbReference type="InParanoid" id="A0A061EYU6"/>
<dbReference type="EMBL" id="CM001883">
    <property type="protein sequence ID" value="EOY09833.1"/>
    <property type="molecule type" value="Genomic_DNA"/>
</dbReference>
<dbReference type="AlphaFoldDB" id="A0A061EYU6"/>
<gene>
    <name evidence="1" type="ORF">TCM_025209</name>
</gene>
<sequence>MQCLKTLEGELEDKLYFGGEGIGFMDVGLVPFTPGGNFSIKAGCPKLPTWAKRCKENESVFKALSHPHKIYGFFLEHKEKLELN</sequence>
<dbReference type="STRING" id="3641.A0A061EYU6"/>
<dbReference type="SUPFAM" id="SSF47616">
    <property type="entry name" value="GST C-terminal domain-like"/>
    <property type="match status" value="1"/>
</dbReference>
<dbReference type="Gene3D" id="1.20.1050.10">
    <property type="match status" value="1"/>
</dbReference>
<protein>
    <submittedName>
        <fullName evidence="1">Uncharacterized protein</fullName>
    </submittedName>
</protein>
<proteinExistence type="predicted"/>
<dbReference type="eggNOG" id="KOG0406">
    <property type="taxonomic scope" value="Eukaryota"/>
</dbReference>
<dbReference type="InterPro" id="IPR036282">
    <property type="entry name" value="Glutathione-S-Trfase_C_sf"/>
</dbReference>
<reference evidence="1 2" key="1">
    <citation type="journal article" date="2013" name="Genome Biol.">
        <title>The genome sequence of the most widely cultivated cacao type and its use to identify candidate genes regulating pod color.</title>
        <authorList>
            <person name="Motamayor J.C."/>
            <person name="Mockaitis K."/>
            <person name="Schmutz J."/>
            <person name="Haiminen N."/>
            <person name="Iii D.L."/>
            <person name="Cornejo O."/>
            <person name="Findley S.D."/>
            <person name="Zheng P."/>
            <person name="Utro F."/>
            <person name="Royaert S."/>
            <person name="Saski C."/>
            <person name="Jenkins J."/>
            <person name="Podicheti R."/>
            <person name="Zhao M."/>
            <person name="Scheffler B.E."/>
            <person name="Stack J.C."/>
            <person name="Feltus F.A."/>
            <person name="Mustiga G.M."/>
            <person name="Amores F."/>
            <person name="Phillips W."/>
            <person name="Marelli J.P."/>
            <person name="May G.D."/>
            <person name="Shapiro H."/>
            <person name="Ma J."/>
            <person name="Bustamante C.D."/>
            <person name="Schnell R.J."/>
            <person name="Main D."/>
            <person name="Gilbert D."/>
            <person name="Parida L."/>
            <person name="Kuhn D.N."/>
        </authorList>
    </citation>
    <scope>NUCLEOTIDE SEQUENCE [LARGE SCALE GENOMIC DNA]</scope>
    <source>
        <strain evidence="2">cv. Matina 1-6</strain>
    </source>
</reference>
<keyword evidence="2" id="KW-1185">Reference proteome</keyword>
<dbReference type="Proteomes" id="UP000026915">
    <property type="component" value="Chromosome 5"/>
</dbReference>
<evidence type="ECO:0000313" key="2">
    <source>
        <dbReference type="Proteomes" id="UP000026915"/>
    </source>
</evidence>